<organism evidence="2 3">
    <name type="scientific">Bacteriovorax stolpii</name>
    <name type="common">Bdellovibrio stolpii</name>
    <dbReference type="NCBI Taxonomy" id="960"/>
    <lineage>
        <taxon>Bacteria</taxon>
        <taxon>Pseudomonadati</taxon>
        <taxon>Bdellovibrionota</taxon>
        <taxon>Bacteriovoracia</taxon>
        <taxon>Bacteriovoracales</taxon>
        <taxon>Bacteriovoracaceae</taxon>
        <taxon>Bacteriovorax</taxon>
    </lineage>
</organism>
<dbReference type="Gene3D" id="3.40.710.10">
    <property type="entry name" value="DD-peptidase/beta-lactamase superfamily"/>
    <property type="match status" value="1"/>
</dbReference>
<keyword evidence="1" id="KW-0378">Hydrolase</keyword>
<dbReference type="InterPro" id="IPR001466">
    <property type="entry name" value="Beta-lactam-related"/>
</dbReference>
<evidence type="ECO:0000313" key="2">
    <source>
        <dbReference type="EMBL" id="AUN96959.1"/>
    </source>
</evidence>
<dbReference type="GO" id="GO:0016787">
    <property type="term" value="F:hydrolase activity"/>
    <property type="evidence" value="ECO:0007669"/>
    <property type="project" value="UniProtKB-KW"/>
</dbReference>
<dbReference type="AlphaFoldDB" id="A0A2K9NN61"/>
<keyword evidence="3" id="KW-1185">Reference proteome</keyword>
<dbReference type="OrthoDB" id="5298837at2"/>
<evidence type="ECO:0000313" key="3">
    <source>
        <dbReference type="Proteomes" id="UP000235584"/>
    </source>
</evidence>
<dbReference type="Proteomes" id="UP000235584">
    <property type="component" value="Chromosome"/>
</dbReference>
<proteinExistence type="predicted"/>
<gene>
    <name evidence="2" type="ORF">C0V70_02320</name>
</gene>
<dbReference type="PANTHER" id="PTHR43283">
    <property type="entry name" value="BETA-LACTAMASE-RELATED"/>
    <property type="match status" value="1"/>
</dbReference>
<dbReference type="SUPFAM" id="SSF56601">
    <property type="entry name" value="beta-lactamase/transpeptidase-like"/>
    <property type="match status" value="1"/>
</dbReference>
<dbReference type="PANTHER" id="PTHR43283:SF11">
    <property type="entry name" value="BETA-LACTAMASE-RELATED DOMAIN-CONTAINING PROTEIN"/>
    <property type="match status" value="1"/>
</dbReference>
<dbReference type="InterPro" id="IPR012338">
    <property type="entry name" value="Beta-lactam/transpept-like"/>
</dbReference>
<name>A0A2K9NN61_BACTC</name>
<dbReference type="EMBL" id="CP025704">
    <property type="protein sequence ID" value="AUN96959.1"/>
    <property type="molecule type" value="Genomic_DNA"/>
</dbReference>
<protein>
    <submittedName>
        <fullName evidence="2">Uncharacterized protein</fullName>
    </submittedName>
</protein>
<sequence length="303" mass="34222">MKNELINLGLELLDQQHFDSLAVGVIDFKNNSFESFEIAATNVVSPKPYLYFDLASLTKPLTNSAVRLKEPGLFDEKNSLLLNHIAGLPSGGLLSKDTWREELLAYDIKLSPTLYSDYSSLRCMLEIEKKSGKKLKDLCSYYFDPEMLHWKELPDGAFSPEYGIRNKHVVSGEVHDNNCYNIGEFISHAGLFATVGGLCRSLLNWNKTIKLNDQLAEAFKSHKNEDRFILGFDHVMDPENTLAGKGATTKTFGHLGFTGTSFWIDLEQQKGSVILTNATQTYWYERSGLTHLRKTLGEAIWRI</sequence>
<accession>A0A2K9NN61</accession>
<dbReference type="KEGG" id="bsto:C0V70_02320"/>
<dbReference type="Pfam" id="PF00144">
    <property type="entry name" value="Beta-lactamase"/>
    <property type="match status" value="1"/>
</dbReference>
<dbReference type="InterPro" id="IPR050789">
    <property type="entry name" value="Diverse_Enzym_Activities"/>
</dbReference>
<evidence type="ECO:0000256" key="1">
    <source>
        <dbReference type="ARBA" id="ARBA00022801"/>
    </source>
</evidence>
<reference evidence="2 3" key="1">
    <citation type="submission" date="2018-01" db="EMBL/GenBank/DDBJ databases">
        <title>Complete genome sequence of Bacteriovorax stolpii DSM12778.</title>
        <authorList>
            <person name="Tang B."/>
            <person name="Chang J."/>
        </authorList>
    </citation>
    <scope>NUCLEOTIDE SEQUENCE [LARGE SCALE GENOMIC DNA]</scope>
    <source>
        <strain evidence="2 3">DSM 12778</strain>
    </source>
</reference>
<dbReference type="RefSeq" id="WP_102242254.1">
    <property type="nucleotide sequence ID" value="NZ_CP025704.1"/>
</dbReference>